<dbReference type="Pfam" id="PF07690">
    <property type="entry name" value="MFS_1"/>
    <property type="match status" value="1"/>
</dbReference>
<keyword evidence="10" id="KW-1185">Reference proteome</keyword>
<dbReference type="InterPro" id="IPR036259">
    <property type="entry name" value="MFS_trans_sf"/>
</dbReference>
<feature type="transmembrane region" description="Helical" evidence="7">
    <location>
        <begin position="334"/>
        <end position="359"/>
    </location>
</feature>
<keyword evidence="6 7" id="KW-0472">Membrane</keyword>
<evidence type="ECO:0000256" key="2">
    <source>
        <dbReference type="ARBA" id="ARBA00022448"/>
    </source>
</evidence>
<dbReference type="InterPro" id="IPR020846">
    <property type="entry name" value="MFS_dom"/>
</dbReference>
<organism evidence="9 10">
    <name type="scientific">Geochorda subterranea</name>
    <dbReference type="NCBI Taxonomy" id="3109564"/>
    <lineage>
        <taxon>Bacteria</taxon>
        <taxon>Bacillati</taxon>
        <taxon>Bacillota</taxon>
        <taxon>Limnochordia</taxon>
        <taxon>Limnochordales</taxon>
        <taxon>Geochordaceae</taxon>
        <taxon>Geochorda</taxon>
    </lineage>
</organism>
<evidence type="ECO:0000313" key="10">
    <source>
        <dbReference type="Proteomes" id="UP001333102"/>
    </source>
</evidence>
<dbReference type="InterPro" id="IPR011701">
    <property type="entry name" value="MFS"/>
</dbReference>
<dbReference type="InterPro" id="IPR050171">
    <property type="entry name" value="MFS_Transporters"/>
</dbReference>
<keyword evidence="4 7" id="KW-0812">Transmembrane</keyword>
<gene>
    <name evidence="9" type="ORF">VLY81_13440</name>
</gene>
<feature type="transmembrane region" description="Helical" evidence="7">
    <location>
        <begin position="311"/>
        <end position="328"/>
    </location>
</feature>
<evidence type="ECO:0000256" key="5">
    <source>
        <dbReference type="ARBA" id="ARBA00022989"/>
    </source>
</evidence>
<feature type="transmembrane region" description="Helical" evidence="7">
    <location>
        <begin position="93"/>
        <end position="117"/>
    </location>
</feature>
<dbReference type="PANTHER" id="PTHR23517:SF10">
    <property type="entry name" value="MAJOR FACILITATOR SUPERFAMILY (MFS) PROFILE DOMAIN-CONTAINING PROTEIN"/>
    <property type="match status" value="1"/>
</dbReference>
<evidence type="ECO:0000256" key="1">
    <source>
        <dbReference type="ARBA" id="ARBA00004651"/>
    </source>
</evidence>
<comment type="subcellular location">
    <subcellularLocation>
        <location evidence="1">Cell membrane</location>
        <topology evidence="1">Multi-pass membrane protein</topology>
    </subcellularLocation>
</comment>
<dbReference type="SUPFAM" id="SSF103473">
    <property type="entry name" value="MFS general substrate transporter"/>
    <property type="match status" value="1"/>
</dbReference>
<dbReference type="RefSeq" id="WP_324668724.1">
    <property type="nucleotide sequence ID" value="NZ_CP141614.1"/>
</dbReference>
<keyword evidence="3" id="KW-1003">Cell membrane</keyword>
<name>A0ABZ1BPC1_9FIRM</name>
<keyword evidence="5 7" id="KW-1133">Transmembrane helix</keyword>
<dbReference type="Proteomes" id="UP001333102">
    <property type="component" value="Chromosome"/>
</dbReference>
<protein>
    <submittedName>
        <fullName evidence="9">MFS transporter</fullName>
    </submittedName>
</protein>
<evidence type="ECO:0000256" key="6">
    <source>
        <dbReference type="ARBA" id="ARBA00023136"/>
    </source>
</evidence>
<dbReference type="Gene3D" id="1.20.1250.20">
    <property type="entry name" value="MFS general substrate transporter like domains"/>
    <property type="match status" value="1"/>
</dbReference>
<evidence type="ECO:0000313" key="9">
    <source>
        <dbReference type="EMBL" id="WRP14406.1"/>
    </source>
</evidence>
<evidence type="ECO:0000256" key="7">
    <source>
        <dbReference type="SAM" id="Phobius"/>
    </source>
</evidence>
<feature type="transmembrane region" description="Helical" evidence="7">
    <location>
        <begin position="397"/>
        <end position="417"/>
    </location>
</feature>
<dbReference type="PROSITE" id="PS50850">
    <property type="entry name" value="MFS"/>
    <property type="match status" value="1"/>
</dbReference>
<accession>A0ABZ1BPC1</accession>
<evidence type="ECO:0000259" key="8">
    <source>
        <dbReference type="PROSITE" id="PS50850"/>
    </source>
</evidence>
<evidence type="ECO:0000256" key="3">
    <source>
        <dbReference type="ARBA" id="ARBA00022475"/>
    </source>
</evidence>
<feature type="transmembrane region" description="Helical" evidence="7">
    <location>
        <begin position="172"/>
        <end position="196"/>
    </location>
</feature>
<feature type="transmembrane region" description="Helical" evidence="7">
    <location>
        <begin position="29"/>
        <end position="54"/>
    </location>
</feature>
<feature type="transmembrane region" description="Helical" evidence="7">
    <location>
        <begin position="280"/>
        <end position="299"/>
    </location>
</feature>
<feature type="transmembrane region" description="Helical" evidence="7">
    <location>
        <begin position="371"/>
        <end position="391"/>
    </location>
</feature>
<evidence type="ECO:0000256" key="4">
    <source>
        <dbReference type="ARBA" id="ARBA00022692"/>
    </source>
</evidence>
<reference evidence="10" key="1">
    <citation type="submission" date="2023-12" db="EMBL/GenBank/DDBJ databases">
        <title>Novel isolates from deep terrestrial aquifers shed light on the physiology and ecology of the class Limnochordia.</title>
        <authorList>
            <person name="Karnachuk O.V."/>
            <person name="Lukina A.P."/>
            <person name="Avakyan M.R."/>
            <person name="Kadnikov V."/>
            <person name="Begmatov S."/>
            <person name="Beletsky A.V."/>
            <person name="Mardanov A.V."/>
            <person name="Ravin N.V."/>
        </authorList>
    </citation>
    <scope>NUCLEOTIDE SEQUENCE [LARGE SCALE GENOMIC DNA]</scope>
    <source>
        <strain evidence="10">LN</strain>
    </source>
</reference>
<feature type="transmembrane region" description="Helical" evidence="7">
    <location>
        <begin position="240"/>
        <end position="260"/>
    </location>
</feature>
<proteinExistence type="predicted"/>
<dbReference type="PANTHER" id="PTHR23517">
    <property type="entry name" value="RESISTANCE PROTEIN MDTM, PUTATIVE-RELATED-RELATED"/>
    <property type="match status" value="1"/>
</dbReference>
<feature type="transmembrane region" description="Helical" evidence="7">
    <location>
        <begin position="60"/>
        <end position="81"/>
    </location>
</feature>
<keyword evidence="2" id="KW-0813">Transport</keyword>
<dbReference type="EMBL" id="CP141614">
    <property type="protein sequence ID" value="WRP14406.1"/>
    <property type="molecule type" value="Genomic_DNA"/>
</dbReference>
<sequence length="434" mass="45153">MSTRAGRLNHVTSALGIGRLDEMPAVVPVLALGGLVFTFGSSFVWPVTTIYIHFVLGRSLAMAGLVLMLSSSSSLAGQLAGGAAFDRWGGRRVLLVGLLLRAAAQTVIALVPLWPVYVAAMMLDGWSYGLVDPATNALVSRAWPEGGRRGFNFLYVARNAGVALGTAFGGLVAGYSFTAAFLANAAASLAYAVMVWRRVPAHLPEPVTTRRAPSPDSPAAAEVRALALGTHPAVSGRWPLAAMGALVVGVGLVWMAYGQWQAVISVYMQELGYPLASYSVLWTLNGVLIVGSQPLVGWVTRRGLSSVTAQMLVGTALFAASFVLVWRWPLYPGFVLGMVVLTLGEVLAFPAFPAAAAVLAPPARQGFFQGLVGGAVSAGRMLGPLAGGALYDRLSPPVVLGAAAVVSATACACFDLYRALARRAGTGAGRRSAR</sequence>
<feature type="domain" description="Major facilitator superfamily (MFS) profile" evidence="8">
    <location>
        <begin position="26"/>
        <end position="419"/>
    </location>
</feature>